<reference evidence="3" key="1">
    <citation type="journal article" date="2024" name="IScience">
        <title>Strigolactones Initiate the Formation of Haustorium-like Structures in Castilleja.</title>
        <authorList>
            <person name="Buerger M."/>
            <person name="Peterson D."/>
            <person name="Chory J."/>
        </authorList>
    </citation>
    <scope>NUCLEOTIDE SEQUENCE [LARGE SCALE GENOMIC DNA]</scope>
</reference>
<dbReference type="Proteomes" id="UP001632038">
    <property type="component" value="Unassembled WGS sequence"/>
</dbReference>
<sequence>MDRSNPQNDIEKMKGYEFFEKFQNRCPPSDSGHRNGPGPPILCTDSEAWGCT</sequence>
<evidence type="ECO:0000313" key="3">
    <source>
        <dbReference type="Proteomes" id="UP001632038"/>
    </source>
</evidence>
<comment type="caution">
    <text evidence="2">The sequence shown here is derived from an EMBL/GenBank/DDBJ whole genome shotgun (WGS) entry which is preliminary data.</text>
</comment>
<gene>
    <name evidence="2" type="ORF">CASFOL_008164</name>
</gene>
<organism evidence="2 3">
    <name type="scientific">Castilleja foliolosa</name>
    <dbReference type="NCBI Taxonomy" id="1961234"/>
    <lineage>
        <taxon>Eukaryota</taxon>
        <taxon>Viridiplantae</taxon>
        <taxon>Streptophyta</taxon>
        <taxon>Embryophyta</taxon>
        <taxon>Tracheophyta</taxon>
        <taxon>Spermatophyta</taxon>
        <taxon>Magnoliopsida</taxon>
        <taxon>eudicotyledons</taxon>
        <taxon>Gunneridae</taxon>
        <taxon>Pentapetalae</taxon>
        <taxon>asterids</taxon>
        <taxon>lamiids</taxon>
        <taxon>Lamiales</taxon>
        <taxon>Orobanchaceae</taxon>
        <taxon>Pedicularideae</taxon>
        <taxon>Castillejinae</taxon>
        <taxon>Castilleja</taxon>
    </lineage>
</organism>
<evidence type="ECO:0000313" key="2">
    <source>
        <dbReference type="EMBL" id="KAL3647196.1"/>
    </source>
</evidence>
<proteinExistence type="predicted"/>
<keyword evidence="3" id="KW-1185">Reference proteome</keyword>
<dbReference type="AlphaFoldDB" id="A0ABD3DY71"/>
<protein>
    <submittedName>
        <fullName evidence="2">Uncharacterized protein</fullName>
    </submittedName>
</protein>
<dbReference type="EMBL" id="JAVIJP010000009">
    <property type="protein sequence ID" value="KAL3647196.1"/>
    <property type="molecule type" value="Genomic_DNA"/>
</dbReference>
<feature type="region of interest" description="Disordered" evidence="1">
    <location>
        <begin position="26"/>
        <end position="52"/>
    </location>
</feature>
<accession>A0ABD3DY71</accession>
<name>A0ABD3DY71_9LAMI</name>
<evidence type="ECO:0000256" key="1">
    <source>
        <dbReference type="SAM" id="MobiDB-lite"/>
    </source>
</evidence>